<dbReference type="GO" id="GO:0050380">
    <property type="term" value="F:undecaprenyl-diphosphatase activity"/>
    <property type="evidence" value="ECO:0007669"/>
    <property type="project" value="UniProtKB-UniRule"/>
</dbReference>
<dbReference type="PANTHER" id="PTHR30622:SF2">
    <property type="entry name" value="UNDECAPRENYL-DIPHOSPHATASE"/>
    <property type="match status" value="1"/>
</dbReference>
<keyword evidence="14" id="KW-0133">Cell shape</keyword>
<dbReference type="Proteomes" id="UP000886881">
    <property type="component" value="Unassembled WGS sequence"/>
</dbReference>
<evidence type="ECO:0000313" key="15">
    <source>
        <dbReference type="EMBL" id="HIT46822.1"/>
    </source>
</evidence>
<protein>
    <recommendedName>
        <fullName evidence="4 14">Undecaprenyl-diphosphatase</fullName>
        <ecNumber evidence="3 14">3.6.1.27</ecNumber>
    </recommendedName>
    <alternativeName>
        <fullName evidence="12 14">Bacitracin resistance protein</fullName>
    </alternativeName>
    <alternativeName>
        <fullName evidence="11 14">Undecaprenyl pyrophosphate phosphatase</fullName>
    </alternativeName>
</protein>
<comment type="function">
    <text evidence="14">Catalyzes the dephosphorylation of undecaprenyl diphosphate (UPP). Confers resistance to bacitracin.</text>
</comment>
<dbReference type="GO" id="GO:0046677">
    <property type="term" value="P:response to antibiotic"/>
    <property type="evidence" value="ECO:0007669"/>
    <property type="project" value="UniProtKB-UniRule"/>
</dbReference>
<dbReference type="InterPro" id="IPR003824">
    <property type="entry name" value="UppP"/>
</dbReference>
<evidence type="ECO:0000256" key="5">
    <source>
        <dbReference type="ARBA" id="ARBA00022475"/>
    </source>
</evidence>
<comment type="catalytic activity">
    <reaction evidence="13 14">
        <text>di-trans,octa-cis-undecaprenyl diphosphate + H2O = di-trans,octa-cis-undecaprenyl phosphate + phosphate + H(+)</text>
        <dbReference type="Rhea" id="RHEA:28094"/>
        <dbReference type="ChEBI" id="CHEBI:15377"/>
        <dbReference type="ChEBI" id="CHEBI:15378"/>
        <dbReference type="ChEBI" id="CHEBI:43474"/>
        <dbReference type="ChEBI" id="CHEBI:58405"/>
        <dbReference type="ChEBI" id="CHEBI:60392"/>
        <dbReference type="EC" id="3.6.1.27"/>
    </reaction>
</comment>
<comment type="similarity">
    <text evidence="2 14">Belongs to the UppP family.</text>
</comment>
<proteinExistence type="inferred from homology"/>
<evidence type="ECO:0000256" key="1">
    <source>
        <dbReference type="ARBA" id="ARBA00004651"/>
    </source>
</evidence>
<keyword evidence="14" id="KW-0961">Cell wall biogenesis/degradation</keyword>
<evidence type="ECO:0000256" key="4">
    <source>
        <dbReference type="ARBA" id="ARBA00021581"/>
    </source>
</evidence>
<keyword evidence="14" id="KW-0573">Peptidoglycan synthesis</keyword>
<keyword evidence="6 14" id="KW-0812">Transmembrane</keyword>
<organism evidence="15 16">
    <name type="scientific">Candidatus Cryptobacteroides merdipullorum</name>
    <dbReference type="NCBI Taxonomy" id="2840771"/>
    <lineage>
        <taxon>Bacteria</taxon>
        <taxon>Pseudomonadati</taxon>
        <taxon>Bacteroidota</taxon>
        <taxon>Bacteroidia</taxon>
        <taxon>Bacteroidales</taxon>
        <taxon>Candidatus Cryptobacteroides</taxon>
    </lineage>
</organism>
<keyword evidence="7 14" id="KW-0378">Hydrolase</keyword>
<keyword evidence="5 14" id="KW-1003">Cell membrane</keyword>
<evidence type="ECO:0000256" key="12">
    <source>
        <dbReference type="ARBA" id="ARBA00032932"/>
    </source>
</evidence>
<evidence type="ECO:0000256" key="8">
    <source>
        <dbReference type="ARBA" id="ARBA00022989"/>
    </source>
</evidence>
<keyword evidence="8 14" id="KW-1133">Transmembrane helix</keyword>
<dbReference type="EC" id="3.6.1.27" evidence="3 14"/>
<dbReference type="GO" id="GO:0005886">
    <property type="term" value="C:plasma membrane"/>
    <property type="evidence" value="ECO:0007669"/>
    <property type="project" value="UniProtKB-SubCell"/>
</dbReference>
<feature type="transmembrane region" description="Helical" evidence="14">
    <location>
        <begin position="260"/>
        <end position="277"/>
    </location>
</feature>
<reference evidence="15" key="2">
    <citation type="journal article" date="2021" name="PeerJ">
        <title>Extensive microbial diversity within the chicken gut microbiome revealed by metagenomics and culture.</title>
        <authorList>
            <person name="Gilroy R."/>
            <person name="Ravi A."/>
            <person name="Getino M."/>
            <person name="Pursley I."/>
            <person name="Horton D.L."/>
            <person name="Alikhan N.F."/>
            <person name="Baker D."/>
            <person name="Gharbi K."/>
            <person name="Hall N."/>
            <person name="Watson M."/>
            <person name="Adriaenssens E.M."/>
            <person name="Foster-Nyarko E."/>
            <person name="Jarju S."/>
            <person name="Secka A."/>
            <person name="Antonio M."/>
            <person name="Oren A."/>
            <person name="Chaudhuri R.R."/>
            <person name="La Ragione R."/>
            <person name="Hildebrand F."/>
            <person name="Pallen M.J."/>
        </authorList>
    </citation>
    <scope>NUCLEOTIDE SEQUENCE</scope>
    <source>
        <strain evidence="15">ChiHecec2B26-709</strain>
    </source>
</reference>
<dbReference type="Pfam" id="PF02673">
    <property type="entry name" value="BacA"/>
    <property type="match status" value="1"/>
</dbReference>
<keyword evidence="10 14" id="KW-0046">Antibiotic resistance</keyword>
<keyword evidence="9 14" id="KW-0472">Membrane</keyword>
<evidence type="ECO:0000313" key="16">
    <source>
        <dbReference type="Proteomes" id="UP000886881"/>
    </source>
</evidence>
<dbReference type="GO" id="GO:0071555">
    <property type="term" value="P:cell wall organization"/>
    <property type="evidence" value="ECO:0007669"/>
    <property type="project" value="UniProtKB-KW"/>
</dbReference>
<dbReference type="AlphaFoldDB" id="A0A9D1KHC5"/>
<comment type="caution">
    <text evidence="15">The sequence shown here is derived from an EMBL/GenBank/DDBJ whole genome shotgun (WGS) entry which is preliminary data.</text>
</comment>
<gene>
    <name evidence="14" type="primary">uppP</name>
    <name evidence="15" type="ORF">IAC35_03070</name>
</gene>
<feature type="transmembrane region" description="Helical" evidence="14">
    <location>
        <begin position="112"/>
        <end position="132"/>
    </location>
</feature>
<feature type="transmembrane region" description="Helical" evidence="14">
    <location>
        <begin position="82"/>
        <end position="100"/>
    </location>
</feature>
<evidence type="ECO:0000256" key="10">
    <source>
        <dbReference type="ARBA" id="ARBA00023251"/>
    </source>
</evidence>
<sequence length="278" mass="30100">MEWWEALLMGIVQGLTEFLPVSSSGHLMIFRELLGVEADGFLDFTVMVHFATVLSTIVVFWSAIWKILKGLFKFRYNDETDYFLKICVSMIPVAIVGFFFKDFVEGLFGDDIHIVGIFLLVTALLLTLSDFFGGRIGRRAPDGSVRGEGPRNGIAYWQALVVGLGQACAVAPGLSRSGTTIATGLLCGVRRENMAQFSFLMVLIPIVGEQLLGLLDMVGGGESFGSGIGALPLLAGFLGAFVAGLAACKVMVALVRRAKLRWFALYCLVVALLIFVLG</sequence>
<dbReference type="GO" id="GO:0008360">
    <property type="term" value="P:regulation of cell shape"/>
    <property type="evidence" value="ECO:0007669"/>
    <property type="project" value="UniProtKB-KW"/>
</dbReference>
<evidence type="ECO:0000256" key="6">
    <source>
        <dbReference type="ARBA" id="ARBA00022692"/>
    </source>
</evidence>
<evidence type="ECO:0000256" key="9">
    <source>
        <dbReference type="ARBA" id="ARBA00023136"/>
    </source>
</evidence>
<feature type="transmembrane region" description="Helical" evidence="14">
    <location>
        <begin position="227"/>
        <end position="248"/>
    </location>
</feature>
<comment type="miscellaneous">
    <text evidence="14">Bacitracin is thought to be involved in the inhibition of peptidoglycan synthesis by sequestering undecaprenyl diphosphate, thereby reducing the pool of lipid carrier available.</text>
</comment>
<accession>A0A9D1KHC5</accession>
<evidence type="ECO:0000256" key="7">
    <source>
        <dbReference type="ARBA" id="ARBA00022801"/>
    </source>
</evidence>
<feature type="transmembrane region" description="Helical" evidence="14">
    <location>
        <begin position="197"/>
        <end position="215"/>
    </location>
</feature>
<feature type="transmembrane region" description="Helical" evidence="14">
    <location>
        <begin position="41"/>
        <end position="61"/>
    </location>
</feature>
<name>A0A9D1KHC5_9BACT</name>
<dbReference type="PANTHER" id="PTHR30622">
    <property type="entry name" value="UNDECAPRENYL-DIPHOSPHATASE"/>
    <property type="match status" value="1"/>
</dbReference>
<dbReference type="GO" id="GO:0009252">
    <property type="term" value="P:peptidoglycan biosynthetic process"/>
    <property type="evidence" value="ECO:0007669"/>
    <property type="project" value="UniProtKB-KW"/>
</dbReference>
<evidence type="ECO:0000256" key="3">
    <source>
        <dbReference type="ARBA" id="ARBA00012374"/>
    </source>
</evidence>
<evidence type="ECO:0000256" key="13">
    <source>
        <dbReference type="ARBA" id="ARBA00047594"/>
    </source>
</evidence>
<dbReference type="EMBL" id="DVLC01000059">
    <property type="protein sequence ID" value="HIT46822.1"/>
    <property type="molecule type" value="Genomic_DNA"/>
</dbReference>
<reference evidence="15" key="1">
    <citation type="submission" date="2020-10" db="EMBL/GenBank/DDBJ databases">
        <authorList>
            <person name="Gilroy R."/>
        </authorList>
    </citation>
    <scope>NUCLEOTIDE SEQUENCE</scope>
    <source>
        <strain evidence="15">ChiHecec2B26-709</strain>
    </source>
</reference>
<comment type="subcellular location">
    <subcellularLocation>
        <location evidence="1 14">Cell membrane</location>
        <topology evidence="1 14">Multi-pass membrane protein</topology>
    </subcellularLocation>
</comment>
<evidence type="ECO:0000256" key="11">
    <source>
        <dbReference type="ARBA" id="ARBA00032707"/>
    </source>
</evidence>
<evidence type="ECO:0000256" key="14">
    <source>
        <dbReference type="HAMAP-Rule" id="MF_01006"/>
    </source>
</evidence>
<evidence type="ECO:0000256" key="2">
    <source>
        <dbReference type="ARBA" id="ARBA00010621"/>
    </source>
</evidence>
<dbReference type="HAMAP" id="MF_01006">
    <property type="entry name" value="Undec_diphosphatase"/>
    <property type="match status" value="1"/>
</dbReference>